<dbReference type="PROSITE" id="PS50011">
    <property type="entry name" value="PROTEIN_KINASE_DOM"/>
    <property type="match status" value="1"/>
</dbReference>
<evidence type="ECO:0000313" key="9">
    <source>
        <dbReference type="Proteomes" id="UP000799778"/>
    </source>
</evidence>
<accession>A0A6A5Y2S5</accession>
<keyword evidence="4 8" id="KW-0418">Kinase</keyword>
<dbReference type="InterPro" id="IPR051175">
    <property type="entry name" value="CLK_kinases"/>
</dbReference>
<dbReference type="AlphaFoldDB" id="A0A6A5Y2S5"/>
<dbReference type="GeneID" id="54291043"/>
<feature type="region of interest" description="Disordered" evidence="6">
    <location>
        <begin position="475"/>
        <end position="506"/>
    </location>
</feature>
<sequence>MSFEESTSERKLETSVVSKQHHEVRYVPVFSDAGGTRRYVSGGCHPMHIGDVLNNGRYEIVNKIAPGWLSIVWAARDNQNANKIVAIKVLRADRSQGEVNELKVLQHIEANGNTEHPGRRFLPQLLDYFYCEGPNGRHLCLVLNVLGPTLRSIRWDSEFSPRLPCSLSRHVSRQLILAVDFLHSIGIVHGDISEDNIAFQIPRIERVRFDAARKGKLRRMDGEPLGEHVPQYLVEPLAHWRYAEVEELSDIQLIDFSASFFEAKPAWSVHRSMDIVPPEATFMQPLNRAMDIWNLACVTYRYVTGGDLFNSYFEPTDHRSFVPQMLRVLGEDSAPWMFKAWMNVITRKAREGLPPLEFKPAEEELPLIENIRECYFYFKNCAQRKRLLYGRDGSIVGYIDGEEMILYDAPEEHCPEVADEPEDYSGDEEDEEFLAMATSYLTRMLVADPSKRATASELMLEPFVQDTRFEPQALGPLRSVSYSSDDWTPSPPYRPSSRSGSDMSTD</sequence>
<dbReference type="GO" id="GO:0005634">
    <property type="term" value="C:nucleus"/>
    <property type="evidence" value="ECO:0007669"/>
    <property type="project" value="TreeGrafter"/>
</dbReference>
<evidence type="ECO:0000256" key="3">
    <source>
        <dbReference type="ARBA" id="ARBA00022741"/>
    </source>
</evidence>
<evidence type="ECO:0000313" key="8">
    <source>
        <dbReference type="EMBL" id="KAF2019533.1"/>
    </source>
</evidence>
<dbReference type="GO" id="GO:0043484">
    <property type="term" value="P:regulation of RNA splicing"/>
    <property type="evidence" value="ECO:0007669"/>
    <property type="project" value="TreeGrafter"/>
</dbReference>
<keyword evidence="3" id="KW-0547">Nucleotide-binding</keyword>
<reference evidence="8" key="1">
    <citation type="journal article" date="2020" name="Stud. Mycol.">
        <title>101 Dothideomycetes genomes: a test case for predicting lifestyles and emergence of pathogens.</title>
        <authorList>
            <person name="Haridas S."/>
            <person name="Albert R."/>
            <person name="Binder M."/>
            <person name="Bloem J."/>
            <person name="Labutti K."/>
            <person name="Salamov A."/>
            <person name="Andreopoulos B."/>
            <person name="Baker S."/>
            <person name="Barry K."/>
            <person name="Bills G."/>
            <person name="Bluhm B."/>
            <person name="Cannon C."/>
            <person name="Castanera R."/>
            <person name="Culley D."/>
            <person name="Daum C."/>
            <person name="Ezra D."/>
            <person name="Gonzalez J."/>
            <person name="Henrissat B."/>
            <person name="Kuo A."/>
            <person name="Liang C."/>
            <person name="Lipzen A."/>
            <person name="Lutzoni F."/>
            <person name="Magnuson J."/>
            <person name="Mondo S."/>
            <person name="Nolan M."/>
            <person name="Ohm R."/>
            <person name="Pangilinan J."/>
            <person name="Park H.-J."/>
            <person name="Ramirez L."/>
            <person name="Alfaro M."/>
            <person name="Sun H."/>
            <person name="Tritt A."/>
            <person name="Yoshinaga Y."/>
            <person name="Zwiers L.-H."/>
            <person name="Turgeon B."/>
            <person name="Goodwin S."/>
            <person name="Spatafora J."/>
            <person name="Crous P."/>
            <person name="Grigoriev I."/>
        </authorList>
    </citation>
    <scope>NUCLEOTIDE SEQUENCE</scope>
    <source>
        <strain evidence="8">CBS 175.79</strain>
    </source>
</reference>
<protein>
    <submittedName>
        <fullName evidence="8">Kinase-like protein</fullName>
    </submittedName>
</protein>
<dbReference type="InterPro" id="IPR000719">
    <property type="entry name" value="Prot_kinase_dom"/>
</dbReference>
<dbReference type="OrthoDB" id="5979581at2759"/>
<evidence type="ECO:0000256" key="6">
    <source>
        <dbReference type="SAM" id="MobiDB-lite"/>
    </source>
</evidence>
<evidence type="ECO:0000256" key="1">
    <source>
        <dbReference type="ARBA" id="ARBA00022527"/>
    </source>
</evidence>
<organism evidence="8 9">
    <name type="scientific">Aaosphaeria arxii CBS 175.79</name>
    <dbReference type="NCBI Taxonomy" id="1450172"/>
    <lineage>
        <taxon>Eukaryota</taxon>
        <taxon>Fungi</taxon>
        <taxon>Dikarya</taxon>
        <taxon>Ascomycota</taxon>
        <taxon>Pezizomycotina</taxon>
        <taxon>Dothideomycetes</taxon>
        <taxon>Pleosporomycetidae</taxon>
        <taxon>Pleosporales</taxon>
        <taxon>Pleosporales incertae sedis</taxon>
        <taxon>Aaosphaeria</taxon>
    </lineage>
</organism>
<dbReference type="PANTHER" id="PTHR45646">
    <property type="entry name" value="SERINE/THREONINE-PROTEIN KINASE DOA-RELATED"/>
    <property type="match status" value="1"/>
</dbReference>
<evidence type="ECO:0000256" key="5">
    <source>
        <dbReference type="ARBA" id="ARBA00022840"/>
    </source>
</evidence>
<evidence type="ECO:0000256" key="4">
    <source>
        <dbReference type="ARBA" id="ARBA00022777"/>
    </source>
</evidence>
<dbReference type="EMBL" id="ML978067">
    <property type="protein sequence ID" value="KAF2019533.1"/>
    <property type="molecule type" value="Genomic_DNA"/>
</dbReference>
<dbReference type="Gene3D" id="3.30.200.20">
    <property type="entry name" value="Phosphorylase Kinase, domain 1"/>
    <property type="match status" value="1"/>
</dbReference>
<feature type="domain" description="Protein kinase" evidence="7">
    <location>
        <begin position="58"/>
        <end position="464"/>
    </location>
</feature>
<dbReference type="InterPro" id="IPR011009">
    <property type="entry name" value="Kinase-like_dom_sf"/>
</dbReference>
<evidence type="ECO:0000256" key="2">
    <source>
        <dbReference type="ARBA" id="ARBA00022679"/>
    </source>
</evidence>
<dbReference type="RefSeq" id="XP_033387872.1">
    <property type="nucleotide sequence ID" value="XM_033533646.1"/>
</dbReference>
<dbReference type="SMART" id="SM00220">
    <property type="entry name" value="S_TKc"/>
    <property type="match status" value="1"/>
</dbReference>
<keyword evidence="9" id="KW-1185">Reference proteome</keyword>
<dbReference type="Gene3D" id="1.10.510.10">
    <property type="entry name" value="Transferase(Phosphotransferase) domain 1"/>
    <property type="match status" value="1"/>
</dbReference>
<keyword evidence="1" id="KW-0723">Serine/threonine-protein kinase</keyword>
<proteinExistence type="predicted"/>
<evidence type="ECO:0000259" key="7">
    <source>
        <dbReference type="PROSITE" id="PS50011"/>
    </source>
</evidence>
<dbReference type="GO" id="GO:0004674">
    <property type="term" value="F:protein serine/threonine kinase activity"/>
    <property type="evidence" value="ECO:0007669"/>
    <property type="project" value="UniProtKB-KW"/>
</dbReference>
<dbReference type="SUPFAM" id="SSF56112">
    <property type="entry name" value="Protein kinase-like (PK-like)"/>
    <property type="match status" value="1"/>
</dbReference>
<dbReference type="GO" id="GO:0005524">
    <property type="term" value="F:ATP binding"/>
    <property type="evidence" value="ECO:0007669"/>
    <property type="project" value="UniProtKB-KW"/>
</dbReference>
<keyword evidence="5" id="KW-0067">ATP-binding</keyword>
<dbReference type="Proteomes" id="UP000799778">
    <property type="component" value="Unassembled WGS sequence"/>
</dbReference>
<dbReference type="PANTHER" id="PTHR45646:SF11">
    <property type="entry name" value="SERINE_THREONINE-PROTEIN KINASE DOA"/>
    <property type="match status" value="1"/>
</dbReference>
<gene>
    <name evidence="8" type="ORF">BU24DRAFT_489473</name>
</gene>
<name>A0A6A5Y2S5_9PLEO</name>
<keyword evidence="2" id="KW-0808">Transferase</keyword>